<dbReference type="AlphaFoldDB" id="L8JT64"/>
<name>L8JT64_9BACT</name>
<dbReference type="InterPro" id="IPR002347">
    <property type="entry name" value="SDR_fam"/>
</dbReference>
<dbReference type="OrthoDB" id="9788235at2"/>
<dbReference type="Proteomes" id="UP000011135">
    <property type="component" value="Unassembled WGS sequence"/>
</dbReference>
<dbReference type="NCBIfam" id="NF009466">
    <property type="entry name" value="PRK12826.1-2"/>
    <property type="match status" value="1"/>
</dbReference>
<evidence type="ECO:0000256" key="5">
    <source>
        <dbReference type="ARBA" id="ARBA00023002"/>
    </source>
</evidence>
<dbReference type="PANTHER" id="PTHR42760">
    <property type="entry name" value="SHORT-CHAIN DEHYDROGENASES/REDUCTASES FAMILY MEMBER"/>
    <property type="match status" value="1"/>
</dbReference>
<dbReference type="InterPro" id="IPR036291">
    <property type="entry name" value="NAD(P)-bd_dom_sf"/>
</dbReference>
<dbReference type="STRING" id="1237149.C900_03523"/>
<dbReference type="PANTHER" id="PTHR42760:SF133">
    <property type="entry name" value="3-OXOACYL-[ACYL-CARRIER-PROTEIN] REDUCTASE"/>
    <property type="match status" value="1"/>
</dbReference>
<evidence type="ECO:0000313" key="9">
    <source>
        <dbReference type="EMBL" id="ELR70542.1"/>
    </source>
</evidence>
<dbReference type="eggNOG" id="COG1028">
    <property type="taxonomic scope" value="Bacteria"/>
</dbReference>
<dbReference type="PROSITE" id="PS00061">
    <property type="entry name" value="ADH_SHORT"/>
    <property type="match status" value="1"/>
</dbReference>
<feature type="domain" description="Ketoreductase" evidence="8">
    <location>
        <begin position="7"/>
        <end position="185"/>
    </location>
</feature>
<dbReference type="CDD" id="cd05333">
    <property type="entry name" value="BKR_SDR_c"/>
    <property type="match status" value="1"/>
</dbReference>
<evidence type="ECO:0000256" key="7">
    <source>
        <dbReference type="ARBA" id="ARBA00048508"/>
    </source>
</evidence>
<evidence type="ECO:0000313" key="10">
    <source>
        <dbReference type="Proteomes" id="UP000011135"/>
    </source>
</evidence>
<proteinExistence type="inferred from homology"/>
<protein>
    <recommendedName>
        <fullName evidence="3">3-oxoacyl-[acyl-carrier-protein] reductase FabG</fullName>
    </recommendedName>
    <alternativeName>
        <fullName evidence="6">Beta-ketoacyl-ACP reductase</fullName>
    </alternativeName>
</protein>
<dbReference type="InterPro" id="IPR020904">
    <property type="entry name" value="Sc_DH/Rdtase_CS"/>
</dbReference>
<comment type="similarity">
    <text evidence="2">Belongs to the short-chain dehydrogenases/reductases (SDR) family.</text>
</comment>
<dbReference type="NCBIfam" id="NF004198">
    <property type="entry name" value="PRK05653.1-3"/>
    <property type="match status" value="1"/>
</dbReference>
<comment type="caution">
    <text evidence="9">The sequence shown here is derived from an EMBL/GenBank/DDBJ whole genome shotgun (WGS) entry which is preliminary data.</text>
</comment>
<accession>L8JT64</accession>
<dbReference type="RefSeq" id="WP_009580899.1">
    <property type="nucleotide sequence ID" value="NZ_AMZN01000051.1"/>
</dbReference>
<evidence type="ECO:0000256" key="6">
    <source>
        <dbReference type="ARBA" id="ARBA00029899"/>
    </source>
</evidence>
<evidence type="ECO:0000256" key="3">
    <source>
        <dbReference type="ARBA" id="ARBA00017650"/>
    </source>
</evidence>
<dbReference type="GO" id="GO:0004316">
    <property type="term" value="F:3-oxoacyl-[acyl-carrier-protein] reductase (NADPH) activity"/>
    <property type="evidence" value="ECO:0007669"/>
    <property type="project" value="UniProtKB-EC"/>
</dbReference>
<reference evidence="9 10" key="1">
    <citation type="submission" date="2012-12" db="EMBL/GenBank/DDBJ databases">
        <title>Genome assembly of Fulvivirga imtechensis AK7.</title>
        <authorList>
            <person name="Nupur N."/>
            <person name="Khatri I."/>
            <person name="Kumar R."/>
            <person name="Subramanian S."/>
            <person name="Pinnaka A."/>
        </authorList>
    </citation>
    <scope>NUCLEOTIDE SEQUENCE [LARGE SCALE GENOMIC DNA]</scope>
    <source>
        <strain evidence="9 10">AK7</strain>
    </source>
</reference>
<dbReference type="SUPFAM" id="SSF51735">
    <property type="entry name" value="NAD(P)-binding Rossmann-fold domains"/>
    <property type="match status" value="1"/>
</dbReference>
<evidence type="ECO:0000256" key="1">
    <source>
        <dbReference type="ARBA" id="ARBA00002607"/>
    </source>
</evidence>
<dbReference type="Gene3D" id="3.40.50.720">
    <property type="entry name" value="NAD(P)-binding Rossmann-like Domain"/>
    <property type="match status" value="1"/>
</dbReference>
<dbReference type="PATRIC" id="fig|1237149.3.peg.3285"/>
<dbReference type="FunFam" id="3.40.50.720:FF:000115">
    <property type="entry name" value="3-oxoacyl-[acyl-carrier-protein] reductase FabG"/>
    <property type="match status" value="1"/>
</dbReference>
<dbReference type="EMBL" id="AMZN01000051">
    <property type="protein sequence ID" value="ELR70542.1"/>
    <property type="molecule type" value="Genomic_DNA"/>
</dbReference>
<dbReference type="NCBIfam" id="NF005559">
    <property type="entry name" value="PRK07231.1"/>
    <property type="match status" value="1"/>
</dbReference>
<dbReference type="InterPro" id="IPR057326">
    <property type="entry name" value="KR_dom"/>
</dbReference>
<dbReference type="PRINTS" id="PR00081">
    <property type="entry name" value="GDHRDH"/>
</dbReference>
<sequence>MKKLKDKVAIITGGARGIGFASASKFLTEGAQVVIWDISDDAGQHALESLKGNGSISFIKVDTTSPESVVRATELVINTYKKIDILINNAGITRDATIKKMTLAEWQQVIDVNLTGVFNCTQAVVPHMIEQGAGCIINTSSVVGLYGNFGQANYAATKSGLIGMTKTLAKELGKYNITVNAVAPGFIATDMIQTIPEKVINMMVGKTPLGRLGKPEDIANAYAFLASSDAAFISGTVLSVDGAVSI</sequence>
<comment type="function">
    <text evidence="1">Catalyzes the NADPH-dependent reduction of beta-ketoacyl-ACP substrates to beta-hydroxyacyl-ACP products, the first reductive step in the elongation cycle of fatty acid biosynthesis.</text>
</comment>
<keyword evidence="4" id="KW-0521">NADP</keyword>
<dbReference type="Pfam" id="PF13561">
    <property type="entry name" value="adh_short_C2"/>
    <property type="match status" value="1"/>
</dbReference>
<gene>
    <name evidence="9" type="ORF">C900_03523</name>
</gene>
<dbReference type="PRINTS" id="PR00080">
    <property type="entry name" value="SDRFAMILY"/>
</dbReference>
<evidence type="ECO:0000259" key="8">
    <source>
        <dbReference type="SMART" id="SM00822"/>
    </source>
</evidence>
<organism evidence="9 10">
    <name type="scientific">Fulvivirga imtechensis AK7</name>
    <dbReference type="NCBI Taxonomy" id="1237149"/>
    <lineage>
        <taxon>Bacteria</taxon>
        <taxon>Pseudomonadati</taxon>
        <taxon>Bacteroidota</taxon>
        <taxon>Cytophagia</taxon>
        <taxon>Cytophagales</taxon>
        <taxon>Fulvivirgaceae</taxon>
        <taxon>Fulvivirga</taxon>
    </lineage>
</organism>
<dbReference type="SMART" id="SM00822">
    <property type="entry name" value="PKS_KR"/>
    <property type="match status" value="1"/>
</dbReference>
<keyword evidence="5" id="KW-0560">Oxidoreductase</keyword>
<evidence type="ECO:0000256" key="2">
    <source>
        <dbReference type="ARBA" id="ARBA00006484"/>
    </source>
</evidence>
<comment type="catalytic activity">
    <reaction evidence="7">
        <text>a (3R)-hydroxyacyl-[ACP] + NADP(+) = a 3-oxoacyl-[ACP] + NADPH + H(+)</text>
        <dbReference type="Rhea" id="RHEA:17397"/>
        <dbReference type="Rhea" id="RHEA-COMP:9916"/>
        <dbReference type="Rhea" id="RHEA-COMP:9945"/>
        <dbReference type="ChEBI" id="CHEBI:15378"/>
        <dbReference type="ChEBI" id="CHEBI:57783"/>
        <dbReference type="ChEBI" id="CHEBI:58349"/>
        <dbReference type="ChEBI" id="CHEBI:78776"/>
        <dbReference type="ChEBI" id="CHEBI:78827"/>
        <dbReference type="EC" id="1.1.1.100"/>
    </reaction>
</comment>
<evidence type="ECO:0000256" key="4">
    <source>
        <dbReference type="ARBA" id="ARBA00022857"/>
    </source>
</evidence>
<keyword evidence="10" id="KW-1185">Reference proteome</keyword>